<dbReference type="PROSITE" id="PS50093">
    <property type="entry name" value="PKD"/>
    <property type="match status" value="1"/>
</dbReference>
<dbReference type="GO" id="GO:0033925">
    <property type="term" value="F:mannosyl-glycoprotein endo-beta-N-acetylglucosaminidase activity"/>
    <property type="evidence" value="ECO:0007669"/>
    <property type="project" value="InterPro"/>
</dbReference>
<dbReference type="Pfam" id="PF18962">
    <property type="entry name" value="Por_Secre_tail"/>
    <property type="match status" value="1"/>
</dbReference>
<name>A0A354M137_9BACT</name>
<dbReference type="InterPro" id="IPR032979">
    <property type="entry name" value="ENGase"/>
</dbReference>
<dbReference type="GO" id="GO:0005829">
    <property type="term" value="C:cytosol"/>
    <property type="evidence" value="ECO:0007669"/>
    <property type="project" value="UniProtKB-SubCell"/>
</dbReference>
<feature type="non-terminal residue" evidence="3">
    <location>
        <position position="1202"/>
    </location>
</feature>
<dbReference type="PROSITE" id="PS50022">
    <property type="entry name" value="FA58C_3"/>
    <property type="match status" value="1"/>
</dbReference>
<reference evidence="3 4" key="1">
    <citation type="journal article" date="2018" name="Nat. Biotechnol.">
        <title>A standardized bacterial taxonomy based on genome phylogeny substantially revises the tree of life.</title>
        <authorList>
            <person name="Parks D.H."/>
            <person name="Chuvochina M."/>
            <person name="Waite D.W."/>
            <person name="Rinke C."/>
            <person name="Skarshewski A."/>
            <person name="Chaumeil P.A."/>
            <person name="Hugenholtz P."/>
        </authorList>
    </citation>
    <scope>NUCLEOTIDE SEQUENCE [LARGE SCALE GENOMIC DNA]</scope>
    <source>
        <strain evidence="3">UBA11482</strain>
    </source>
</reference>
<evidence type="ECO:0000259" key="1">
    <source>
        <dbReference type="PROSITE" id="PS50022"/>
    </source>
</evidence>
<dbReference type="NCBIfam" id="TIGR04183">
    <property type="entry name" value="Por_Secre_tail"/>
    <property type="match status" value="1"/>
</dbReference>
<dbReference type="Pfam" id="PF00801">
    <property type="entry name" value="PKD"/>
    <property type="match status" value="1"/>
</dbReference>
<accession>A0A354M137</accession>
<feature type="domain" description="F5/8 type C" evidence="1">
    <location>
        <begin position="785"/>
        <end position="885"/>
    </location>
</feature>
<dbReference type="Gene3D" id="3.20.20.80">
    <property type="entry name" value="Glycosidases"/>
    <property type="match status" value="1"/>
</dbReference>
<sequence length="1202" mass="134867">MNSQAQQPFSGCWQLNFLKDWTPQKDVDAKFNRSTVKLQDRFQDNTIKANNYQFYDGQVAACLTMNPSCSQTPSQDARNFIGYNPTYWQYLDLLIWWGGSAGEGIIMPPSAPVIDIAHINGVKVLGQVFFPTRTHGGAPEWVQEFLSIENGKYLYAQKLYEIAEYYGFDGWFINQETETSGTTPAQWKDFMDTFLSIARSNGHPEMEMQWYDGSTSIGSYEDMVKLPGVSYMLNYGSATSSNISSQTSILKKGGISDTDIFKKLYFGAEIAQSGLSSTNAAAFQALYPQNGHAGSIDLFNPEEVNWKKVVENLLNNGSGFGYVAYTAMENVFRNEDRFWTNLANDPSDVSARNSYDSWPGLANAIMERSVIQSKPFVTTFGTGQGKGFYINGVKLRTVDWYHRGMQTIMPTWRWWIDCPSGNKKDLTVKINWDDVYNIGSSLSISGKLVANTNYLMRLYKTHILAANGDKFQLIYKKNGNEKLELKVGISENANSFTTFSIDETSKVNGWSVAEVDLSSLNNKTISIIALNIRSESGTSNFSLSLGQLGIIPQNYAPAIAPVKNLKTEKPLTQFGGDLRLTWDAENFENIHHFNIYIDKDGNKTLEGQTRSEGFYIPNIMRTAITGNSVRAYIVTVSKEMKEVAEAYIDIPLPEQTAPEITIKVNKTLAEIGSEITAEAKAEGYSLKYNWTTPERATLVRTTGNKAIFKFDKEGFYDITVAVTNNIGTSTKTEQKLVQITTNADLEVVSVGKTIDSHSGSIINEHPGYIVDGEVPSGTANIHNKWCFGGREHWVIIDLEQSYKLQAFKIFDCGNLEDKSGNISNYKIYLSKDKVDWKLVVDEKNRYEDNTKEDYIRPQVARYVKFEIYDSKPITIRIWEFEALAIPNDGPKIEIPENIEMNLKDTQLVNIPISLGNYNKENNFNIEVIPSGNTVKTEINEINETSVKVNLTATAVGESDITIHLTNGDWECTETFKVRVNDPSLRNLLLWEEADTYEGSQLSHTGLLTDNNKTTAWKPGYSTAEYDRSAIVNVWDTYEFHQFGLTFSGNYLPNEVKLYVGDGDTFEEVYTLNDVKNENIVYLPKPAIGSCVKAAVNIKRYAKLEFCEFEAYGKEYDSSSTDKIEEKNTEITVFPNPVFKGDNLKIQCTGYNDISLYSALGTLITKKKITQNIETLPTSGYAPGTYILVATGNKGSKTLKVII</sequence>
<dbReference type="AlphaFoldDB" id="A0A354M137"/>
<evidence type="ECO:0000313" key="3">
    <source>
        <dbReference type="EMBL" id="HBJ08226.1"/>
    </source>
</evidence>
<dbReference type="InterPro" id="IPR000421">
    <property type="entry name" value="FA58C"/>
</dbReference>
<dbReference type="Pfam" id="PF00754">
    <property type="entry name" value="F5_F8_type_C"/>
    <property type="match status" value="1"/>
</dbReference>
<dbReference type="InterPro" id="IPR035986">
    <property type="entry name" value="PKD_dom_sf"/>
</dbReference>
<protein>
    <submittedName>
        <fullName evidence="3">Uncharacterized protein</fullName>
    </submittedName>
</protein>
<dbReference type="PANTHER" id="PTHR13246">
    <property type="entry name" value="ENDO BETA N-ACETYLGLUCOSAMINIDASE"/>
    <property type="match status" value="1"/>
</dbReference>
<dbReference type="Gene3D" id="2.60.120.260">
    <property type="entry name" value="Galactose-binding domain-like"/>
    <property type="match status" value="3"/>
</dbReference>
<dbReference type="InterPro" id="IPR000601">
    <property type="entry name" value="PKD_dom"/>
</dbReference>
<dbReference type="InterPro" id="IPR013783">
    <property type="entry name" value="Ig-like_fold"/>
</dbReference>
<dbReference type="Gene3D" id="2.60.40.10">
    <property type="entry name" value="Immunoglobulins"/>
    <property type="match status" value="1"/>
</dbReference>
<dbReference type="InterPro" id="IPR026444">
    <property type="entry name" value="Secre_tail"/>
</dbReference>
<dbReference type="EMBL" id="DNWC01000057">
    <property type="protein sequence ID" value="HBJ08226.1"/>
    <property type="molecule type" value="Genomic_DNA"/>
</dbReference>
<feature type="domain" description="PKD" evidence="2">
    <location>
        <begin position="658"/>
        <end position="744"/>
    </location>
</feature>
<dbReference type="Proteomes" id="UP000262954">
    <property type="component" value="Unassembled WGS sequence"/>
</dbReference>
<proteinExistence type="predicted"/>
<dbReference type="InterPro" id="IPR005201">
    <property type="entry name" value="TIM_ENGase"/>
</dbReference>
<dbReference type="Pfam" id="PF03644">
    <property type="entry name" value="Glyco_hydro_85"/>
    <property type="match status" value="1"/>
</dbReference>
<organism evidence="3 4">
    <name type="scientific">Coprobacter fastidiosus</name>
    <dbReference type="NCBI Taxonomy" id="1099853"/>
    <lineage>
        <taxon>Bacteria</taxon>
        <taxon>Pseudomonadati</taxon>
        <taxon>Bacteroidota</taxon>
        <taxon>Bacteroidia</taxon>
        <taxon>Bacteroidales</taxon>
        <taxon>Barnesiellaceae</taxon>
        <taxon>Coprobacter</taxon>
    </lineage>
</organism>
<dbReference type="SUPFAM" id="SSF49299">
    <property type="entry name" value="PKD domain"/>
    <property type="match status" value="1"/>
</dbReference>
<evidence type="ECO:0000313" key="4">
    <source>
        <dbReference type="Proteomes" id="UP000262954"/>
    </source>
</evidence>
<dbReference type="PANTHER" id="PTHR13246:SF1">
    <property type="entry name" value="CYTOSOLIC ENDO-BETA-N-ACETYLGLUCOSAMINIDASE"/>
    <property type="match status" value="1"/>
</dbReference>
<gene>
    <name evidence="3" type="ORF">DDY73_04415</name>
</gene>
<evidence type="ECO:0000259" key="2">
    <source>
        <dbReference type="PROSITE" id="PS50093"/>
    </source>
</evidence>
<dbReference type="InterPro" id="IPR008979">
    <property type="entry name" value="Galactose-bd-like_sf"/>
</dbReference>
<dbReference type="SUPFAM" id="SSF49785">
    <property type="entry name" value="Galactose-binding domain-like"/>
    <property type="match status" value="1"/>
</dbReference>
<comment type="caution">
    <text evidence="3">The sequence shown here is derived from an EMBL/GenBank/DDBJ whole genome shotgun (WGS) entry which is preliminary data.</text>
</comment>